<name>A0A6L8MDR3_9BURK</name>
<gene>
    <name evidence="1" type="ORF">GTP44_01035</name>
</gene>
<reference evidence="1 2" key="1">
    <citation type="submission" date="2019-12" db="EMBL/GenBank/DDBJ databases">
        <title>Novel species isolated from a subtropical stream in China.</title>
        <authorList>
            <person name="Lu H."/>
        </authorList>
    </citation>
    <scope>NUCLEOTIDE SEQUENCE [LARGE SCALE GENOMIC DNA]</scope>
    <source>
        <strain evidence="1 2">FT50W</strain>
    </source>
</reference>
<accession>A0A6L8MDR3</accession>
<dbReference type="EMBL" id="WWCP01000001">
    <property type="protein sequence ID" value="MYM80544.1"/>
    <property type="molecule type" value="Genomic_DNA"/>
</dbReference>
<dbReference type="Proteomes" id="UP000474565">
    <property type="component" value="Unassembled WGS sequence"/>
</dbReference>
<organism evidence="1 2">
    <name type="scientific">Duganella lactea</name>
    <dbReference type="NCBI Taxonomy" id="2692173"/>
    <lineage>
        <taxon>Bacteria</taxon>
        <taxon>Pseudomonadati</taxon>
        <taxon>Pseudomonadota</taxon>
        <taxon>Betaproteobacteria</taxon>
        <taxon>Burkholderiales</taxon>
        <taxon>Oxalobacteraceae</taxon>
        <taxon>Telluria group</taxon>
        <taxon>Duganella</taxon>
    </lineage>
</organism>
<evidence type="ECO:0000313" key="2">
    <source>
        <dbReference type="Proteomes" id="UP000474565"/>
    </source>
</evidence>
<comment type="caution">
    <text evidence="1">The sequence shown here is derived from an EMBL/GenBank/DDBJ whole genome shotgun (WGS) entry which is preliminary data.</text>
</comment>
<dbReference type="RefSeq" id="WP_161017953.1">
    <property type="nucleotide sequence ID" value="NZ_WWCP01000001.1"/>
</dbReference>
<sequence length="145" mass="16473">MTNNATDEQGKLDIVDGHISLLWRGHEQFLTNLKANNPRHDHVAFPPRFEVATGDKLSVTYSSVTMNLSNRIVRYTDDQFFMEYAFTTRYKDEDVELFKFYLNELGHLTDAPGNPKFGTSTATVVGHALRVYLVKNLIASKVFAV</sequence>
<evidence type="ECO:0000313" key="1">
    <source>
        <dbReference type="EMBL" id="MYM80544.1"/>
    </source>
</evidence>
<dbReference type="AlphaFoldDB" id="A0A6L8MDR3"/>
<protein>
    <submittedName>
        <fullName evidence="1">Uncharacterized protein</fullName>
    </submittedName>
</protein>
<proteinExistence type="predicted"/>